<evidence type="ECO:0000313" key="2">
    <source>
        <dbReference type="Proteomes" id="UP000823775"/>
    </source>
</evidence>
<protein>
    <submittedName>
        <fullName evidence="1">Uncharacterized protein</fullName>
    </submittedName>
</protein>
<evidence type="ECO:0000313" key="1">
    <source>
        <dbReference type="EMBL" id="MCE0482169.1"/>
    </source>
</evidence>
<name>A0ABS8VN06_DATST</name>
<dbReference type="EMBL" id="JACEIK010005765">
    <property type="protein sequence ID" value="MCE0482169.1"/>
    <property type="molecule type" value="Genomic_DNA"/>
</dbReference>
<gene>
    <name evidence="1" type="ORF">HAX54_040624</name>
</gene>
<comment type="caution">
    <text evidence="1">The sequence shown here is derived from an EMBL/GenBank/DDBJ whole genome shotgun (WGS) entry which is preliminary data.</text>
</comment>
<sequence>RPMIPTSTVFRTDPTPALFSKRKIRTKKLLSTPSISNSSFRERSAVARRAIPLLR</sequence>
<keyword evidence="2" id="KW-1185">Reference proteome</keyword>
<dbReference type="Proteomes" id="UP000823775">
    <property type="component" value="Unassembled WGS sequence"/>
</dbReference>
<organism evidence="1 2">
    <name type="scientific">Datura stramonium</name>
    <name type="common">Jimsonweed</name>
    <name type="synonym">Common thornapple</name>
    <dbReference type="NCBI Taxonomy" id="4076"/>
    <lineage>
        <taxon>Eukaryota</taxon>
        <taxon>Viridiplantae</taxon>
        <taxon>Streptophyta</taxon>
        <taxon>Embryophyta</taxon>
        <taxon>Tracheophyta</taxon>
        <taxon>Spermatophyta</taxon>
        <taxon>Magnoliopsida</taxon>
        <taxon>eudicotyledons</taxon>
        <taxon>Gunneridae</taxon>
        <taxon>Pentapetalae</taxon>
        <taxon>asterids</taxon>
        <taxon>lamiids</taxon>
        <taxon>Solanales</taxon>
        <taxon>Solanaceae</taxon>
        <taxon>Solanoideae</taxon>
        <taxon>Datureae</taxon>
        <taxon>Datura</taxon>
    </lineage>
</organism>
<feature type="non-terminal residue" evidence="1">
    <location>
        <position position="1"/>
    </location>
</feature>
<accession>A0ABS8VN06</accession>
<proteinExistence type="predicted"/>
<reference evidence="1 2" key="1">
    <citation type="journal article" date="2021" name="BMC Genomics">
        <title>Datura genome reveals duplications of psychoactive alkaloid biosynthetic genes and high mutation rate following tissue culture.</title>
        <authorList>
            <person name="Rajewski A."/>
            <person name="Carter-House D."/>
            <person name="Stajich J."/>
            <person name="Litt A."/>
        </authorList>
    </citation>
    <scope>NUCLEOTIDE SEQUENCE [LARGE SCALE GENOMIC DNA]</scope>
    <source>
        <strain evidence="1">AR-01</strain>
    </source>
</reference>